<accession>A0A1I2VMR0</accession>
<dbReference type="RefSeq" id="WP_075033025.1">
    <property type="nucleotide sequence ID" value="NZ_FONR01000032.1"/>
</dbReference>
<dbReference type="AlphaFoldDB" id="A0A1I2VMR0"/>
<proteinExistence type="predicted"/>
<dbReference type="Proteomes" id="UP000181942">
    <property type="component" value="Unassembled WGS sequence"/>
</dbReference>
<evidence type="ECO:0000313" key="2">
    <source>
        <dbReference type="Proteomes" id="UP000181942"/>
    </source>
</evidence>
<sequence length="97" mass="10697">MPRHSITVTAYHSNNTVCPSEHQHTRSGKPLTEGCTGRNHFISTCSCTTWTSNRSSTKNYAIAQGRHHRVAQQQAESPAPSKGPAVLRELLRLDADD</sequence>
<protein>
    <submittedName>
        <fullName evidence="1">Uncharacterized protein</fullName>
    </submittedName>
</protein>
<name>A0A1I2VMR0_9ACTN</name>
<reference evidence="1 2" key="1">
    <citation type="submission" date="2016-10" db="EMBL/GenBank/DDBJ databases">
        <authorList>
            <person name="de Groot N.N."/>
        </authorList>
    </citation>
    <scope>NUCLEOTIDE SEQUENCE [LARGE SCALE GENOMIC DNA]</scope>
    <source>
        <strain evidence="1 2">OK461</strain>
    </source>
</reference>
<evidence type="ECO:0000313" key="1">
    <source>
        <dbReference type="EMBL" id="SFG90578.1"/>
    </source>
</evidence>
<gene>
    <name evidence="1" type="ORF">SAMN02787118_13288</name>
</gene>
<dbReference type="EMBL" id="FONR01000032">
    <property type="protein sequence ID" value="SFG90578.1"/>
    <property type="molecule type" value="Genomic_DNA"/>
</dbReference>
<organism evidence="1 2">
    <name type="scientific">Streptomyces mirabilis</name>
    <dbReference type="NCBI Taxonomy" id="68239"/>
    <lineage>
        <taxon>Bacteria</taxon>
        <taxon>Bacillati</taxon>
        <taxon>Actinomycetota</taxon>
        <taxon>Actinomycetes</taxon>
        <taxon>Kitasatosporales</taxon>
        <taxon>Streptomycetaceae</taxon>
        <taxon>Streptomyces</taxon>
    </lineage>
</organism>